<organism evidence="1 2">
    <name type="scientific">Catellatospora methionotrophica</name>
    <dbReference type="NCBI Taxonomy" id="121620"/>
    <lineage>
        <taxon>Bacteria</taxon>
        <taxon>Bacillati</taxon>
        <taxon>Actinomycetota</taxon>
        <taxon>Actinomycetes</taxon>
        <taxon>Micromonosporales</taxon>
        <taxon>Micromonosporaceae</taxon>
        <taxon>Catellatospora</taxon>
    </lineage>
</organism>
<accession>A0A8J3L843</accession>
<dbReference type="Proteomes" id="UP000660339">
    <property type="component" value="Unassembled WGS sequence"/>
</dbReference>
<dbReference type="AlphaFoldDB" id="A0A8J3L843"/>
<dbReference type="EMBL" id="BONJ01000026">
    <property type="protein sequence ID" value="GIG16148.1"/>
    <property type="molecule type" value="Genomic_DNA"/>
</dbReference>
<dbReference type="RefSeq" id="WP_166387667.1">
    <property type="nucleotide sequence ID" value="NZ_BAAATT010000010.1"/>
</dbReference>
<comment type="caution">
    <text evidence="1">The sequence shown here is derived from an EMBL/GenBank/DDBJ whole genome shotgun (WGS) entry which is preliminary data.</text>
</comment>
<evidence type="ECO:0000313" key="1">
    <source>
        <dbReference type="EMBL" id="GIG16148.1"/>
    </source>
</evidence>
<sequence length="74" mass="7939">MTGDRATDALVAARRHADLAEEARISMLEHARARRGAIMAAHQAGMSIRRIAEQLGCSAAVVQTALRLARVETS</sequence>
<protein>
    <submittedName>
        <fullName evidence="1">Uncharacterized protein</fullName>
    </submittedName>
</protein>
<keyword evidence="2" id="KW-1185">Reference proteome</keyword>
<name>A0A8J3L843_9ACTN</name>
<dbReference type="Gene3D" id="1.10.10.60">
    <property type="entry name" value="Homeodomain-like"/>
    <property type="match status" value="1"/>
</dbReference>
<gene>
    <name evidence="1" type="ORF">Cme02nite_44800</name>
</gene>
<evidence type="ECO:0000313" key="2">
    <source>
        <dbReference type="Proteomes" id="UP000660339"/>
    </source>
</evidence>
<proteinExistence type="predicted"/>
<reference evidence="1" key="1">
    <citation type="submission" date="2021-01" db="EMBL/GenBank/DDBJ databases">
        <title>Whole genome shotgun sequence of Catellatospora methionotrophica NBRC 14553.</title>
        <authorList>
            <person name="Komaki H."/>
            <person name="Tamura T."/>
        </authorList>
    </citation>
    <scope>NUCLEOTIDE SEQUENCE</scope>
    <source>
        <strain evidence="1">NBRC 14553</strain>
    </source>
</reference>